<feature type="domain" description="DUF7365" evidence="3">
    <location>
        <begin position="1"/>
        <end position="101"/>
    </location>
</feature>
<dbReference type="EMBL" id="MF417879">
    <property type="protein sequence ID" value="ASN68648.1"/>
    <property type="molecule type" value="Genomic_DNA"/>
</dbReference>
<name>A0A2H4J8L0_9CAUD</name>
<evidence type="ECO:0000313" key="4">
    <source>
        <dbReference type="EMBL" id="ASN68648.1"/>
    </source>
</evidence>
<sequence>MFESLPTDLKGWLGWVGMAVVTAIVYFPKVWGERRGDNKEIDRLSAALAEERQARKEAESQNKEMMLRFFEQNATNARLEEQMKHLSEQNEELRQEISQLRAELQQVRGNA</sequence>
<dbReference type="InterPro" id="IPR055789">
    <property type="entry name" value="DUF7365"/>
</dbReference>
<feature type="transmembrane region" description="Helical" evidence="2">
    <location>
        <begin position="12"/>
        <end position="31"/>
    </location>
</feature>
<keyword evidence="1" id="KW-0175">Coiled coil</keyword>
<keyword evidence="2" id="KW-0812">Transmembrane</keyword>
<protein>
    <recommendedName>
        <fullName evidence="3">DUF7365 domain-containing protein</fullName>
    </recommendedName>
</protein>
<gene>
    <name evidence="4" type="ORF">3S11_26</name>
</gene>
<reference evidence="4" key="1">
    <citation type="submission" date="2017-06" db="EMBL/GenBank/DDBJ databases">
        <title>Novel phages from South African skin metaviromes.</title>
        <authorList>
            <person name="van Zyl L.J."/>
            <person name="Abrahams Y."/>
            <person name="Stander E.A."/>
            <person name="Kirby B.M."/>
            <person name="Clavaud C."/>
            <person name="Farcet C."/>
            <person name="Breton L."/>
            <person name="Trindade M.I."/>
        </authorList>
    </citation>
    <scope>NUCLEOTIDE SEQUENCE</scope>
</reference>
<evidence type="ECO:0000259" key="3">
    <source>
        <dbReference type="Pfam" id="PF24073"/>
    </source>
</evidence>
<dbReference type="Pfam" id="PF24073">
    <property type="entry name" value="DUF7365"/>
    <property type="match status" value="1"/>
</dbReference>
<dbReference type="SUPFAM" id="SSF144284">
    <property type="entry name" value="Sec2 N-terminal region"/>
    <property type="match status" value="1"/>
</dbReference>
<proteinExistence type="predicted"/>
<keyword evidence="2" id="KW-1133">Transmembrane helix</keyword>
<dbReference type="Gene3D" id="1.20.5.170">
    <property type="match status" value="1"/>
</dbReference>
<organism evidence="4">
    <name type="scientific">uncultured Caudovirales phage</name>
    <dbReference type="NCBI Taxonomy" id="2100421"/>
    <lineage>
        <taxon>Viruses</taxon>
        <taxon>Duplodnaviria</taxon>
        <taxon>Heunggongvirae</taxon>
        <taxon>Uroviricota</taxon>
        <taxon>Caudoviricetes</taxon>
        <taxon>Peduoviridae</taxon>
        <taxon>Maltschvirus</taxon>
        <taxon>Maltschvirus maltsch</taxon>
    </lineage>
</organism>
<evidence type="ECO:0000256" key="2">
    <source>
        <dbReference type="SAM" id="Phobius"/>
    </source>
</evidence>
<feature type="coiled-coil region" evidence="1">
    <location>
        <begin position="41"/>
        <end position="110"/>
    </location>
</feature>
<accession>A0A2H4J8L0</accession>
<evidence type="ECO:0000256" key="1">
    <source>
        <dbReference type="SAM" id="Coils"/>
    </source>
</evidence>
<keyword evidence="2" id="KW-0472">Membrane</keyword>